<evidence type="ECO:0000313" key="1">
    <source>
        <dbReference type="EMBL" id="WFN35829.1"/>
    </source>
</evidence>
<dbReference type="Proteomes" id="UP001218895">
    <property type="component" value="Chromosome"/>
</dbReference>
<sequence>MKHLKFILLLAVMTFFVVLTGCTSTDSTYIAEPATTVTTITPTETLKVISEPLILKAGEMPDEIIITHEAKPVNENTAVLVYYTLDSKATDSKSNQDGWKFIVTAFAYNTDKVSDFNPKSIQDIINSGVPYQSRNIHLYPKNVYPDKIEISKSPSGQIIDLNKPYNYGILFTRQ</sequence>
<evidence type="ECO:0000313" key="2">
    <source>
        <dbReference type="Proteomes" id="UP001218895"/>
    </source>
</evidence>
<accession>A0AAF0JKR0</accession>
<reference evidence="1" key="1">
    <citation type="submission" date="2022-01" db="EMBL/GenBank/DDBJ databases">
        <title>Complete genome of Methanomicrobium antiquum DSM 21220.</title>
        <authorList>
            <person name="Chen S.-C."/>
            <person name="You Y.-T."/>
            <person name="Zhou Y.-Z."/>
            <person name="Lai M.-C."/>
        </authorList>
    </citation>
    <scope>NUCLEOTIDE SEQUENCE</scope>
    <source>
        <strain evidence="1">DSM 21220</strain>
    </source>
</reference>
<dbReference type="KEGG" id="manq:L1994_06595"/>
<protein>
    <submittedName>
        <fullName evidence="1">Uncharacterized protein</fullName>
    </submittedName>
</protein>
<dbReference type="EMBL" id="CP091092">
    <property type="protein sequence ID" value="WFN35829.1"/>
    <property type="molecule type" value="Genomic_DNA"/>
</dbReference>
<proteinExistence type="predicted"/>
<dbReference type="AlphaFoldDB" id="A0AAF0JKR0"/>
<keyword evidence="2" id="KW-1185">Reference proteome</keyword>
<dbReference type="RefSeq" id="WP_278098668.1">
    <property type="nucleotide sequence ID" value="NZ_CP091092.1"/>
</dbReference>
<name>A0AAF0JKR0_9EURY</name>
<dbReference type="GeneID" id="79950051"/>
<organism evidence="1 2">
    <name type="scientific">Methanomicrobium antiquum</name>
    <dbReference type="NCBI Taxonomy" id="487686"/>
    <lineage>
        <taxon>Archaea</taxon>
        <taxon>Methanobacteriati</taxon>
        <taxon>Methanobacteriota</taxon>
        <taxon>Stenosarchaea group</taxon>
        <taxon>Methanomicrobia</taxon>
        <taxon>Methanomicrobiales</taxon>
        <taxon>Methanomicrobiaceae</taxon>
        <taxon>Methanomicrobium</taxon>
    </lineage>
</organism>
<gene>
    <name evidence="1" type="ORF">L1994_06595</name>
</gene>
<dbReference type="PROSITE" id="PS51257">
    <property type="entry name" value="PROKAR_LIPOPROTEIN"/>
    <property type="match status" value="1"/>
</dbReference>